<dbReference type="PANTHER" id="PTHR10582">
    <property type="entry name" value="TRANSIENT RECEPTOR POTENTIAL ION CHANNEL PROTEIN"/>
    <property type="match status" value="1"/>
</dbReference>
<evidence type="ECO:0000256" key="7">
    <source>
        <dbReference type="SAM" id="Phobius"/>
    </source>
</evidence>
<keyword evidence="2 7" id="KW-0812">Transmembrane</keyword>
<accession>A0A8S1JCZ9</accession>
<dbReference type="PROSITE" id="PS50082">
    <property type="entry name" value="WD_REPEATS_2"/>
    <property type="match status" value="1"/>
</dbReference>
<sequence length="1467" mass="161922">MLRQLLSLANSVIEQCSSWVHNCSRWVVKAAVARLCCVPADGRGIHLKATGSILGCARLLDKPLSFFDDYRVISGVPVFVIDSSKMRPTPRAGESEFRNQADVHMAGDLGAPSQVVKPAPAPRGPLQASNFTFHWQKATLEQLDGAFCEVAPGRFAVSCSSFSRDGSRLVTGHSNGSIRVWDANHGRLVISMEVAHKHKVMACFFRSMSNTIVISIDTRCTIQVWNTQSSELPLRREISFSFQQIDSLGIASTEDEDADWKSSSANAIFSAKRDFLAVQKDTASDYFVRVQDDVRAHFLDIYQTFNWANSNEGEVEPFKRLAIPWQREIWGELKFAGGAFSENGGGLLVGLRASIEDTPGFVVLWPNWGLATANKSFELRGTIGSWSPDGQYVVTWDPFAMGQAAEIFHVWDVEAMQDIKSAESIVVRLGSVSLIDPAVQQMRLRAKDPIDLRDEAGKRVLWCRFVDGMVGTGHNVASCVLGRTISVVFWDLKEQSPVVSLETGVARAWGNRLNRWADNLAEGYESIAVSGDRQWLVLYISVVNKGFVWNTAEAVQHLCFSLPDGFVEYRGIDIADGGRKVSMCGRDNVLLWNTDVVCNGPRNSGCIQAAYNLPSDEAIPEPIIACSFSNDGSKLGALDESRKDLYIIDFRGGRTSPLHAAWGPSIKRTLFVVFAFSFDGQSVVGCMEDNAVVMWDLYEVGDLENAGQRLATLSNQAIGCSFVSTGRARGPPVVAVCEKDGSLVWIDTENGQFVAREPGTGCIACIFSSGGETACVVRDGFSVIVYDLLQRSVQRTTLFLQNISELDSFPGNLAKDGSFAVVSQDASTKMPVAIMASTIEDSSEAIRVRFERMKFSHRMANQTTHYATRMALSDDGLLAVMVDSVPVIPNTTEIVGAMLDRTHKKVSEQHIRVVGKGKGHKEVEGGRGLATTHLIAVSGDGRRIANVQEDRKIVVWTAYATKGCIPDYESLKAKNVFKEPAAMKALLDKHGPGVINVPDSSGMSNLIHFVDEKEKVLVETMMSWALNMKIQVSLFATVGDKRMSGLQLAIERRAPEIAQVLLRKMFAGITTRVAMSKILRESLVNLAVVCPSVFMETIEAPAMSASVGEIVVPEKAFIGQKFLVGTSGKLVPPEDGLTDLWHNMHPSLHSSRDEVRVTAHAVVYPYPDCCAFGLAGILRPLLFSNVPNQAYSSDFVRSVILYKWNTYAAEMLMTQLMHHICILTAFVSAAIMLGHDREGRQEHADIMDGKFDIAITMFIGIASVLGLLSLVRKVHQMLTYCLEGRKTFWFWLMEKRNVLEVLSLVLVTFVIPPVHLGAGPGLKRHESWLVAITLILLFWKLVYFGQSFPRTAPLVTSTFEILWDITYFLALVGLLLGAFSVAFFVLFRNSHPDEEGVMTSEEVEKFFGSFDRSLLTTFGMMLGEFEVELFFESDDPVVSVIMFVLFMCAMMVVLFNLLIAIMGDSYD</sequence>
<gene>
    <name evidence="9" type="ORF">OSTQU699_LOCUS9134</name>
</gene>
<feature type="transmembrane region" description="Helical" evidence="7">
    <location>
        <begin position="1365"/>
        <end position="1386"/>
    </location>
</feature>
<organism evidence="9 10">
    <name type="scientific">Ostreobium quekettii</name>
    <dbReference type="NCBI Taxonomy" id="121088"/>
    <lineage>
        <taxon>Eukaryota</taxon>
        <taxon>Viridiplantae</taxon>
        <taxon>Chlorophyta</taxon>
        <taxon>core chlorophytes</taxon>
        <taxon>Ulvophyceae</taxon>
        <taxon>TCBD clade</taxon>
        <taxon>Bryopsidales</taxon>
        <taxon>Ostreobineae</taxon>
        <taxon>Ostreobiaceae</taxon>
        <taxon>Ostreobium</taxon>
    </lineage>
</organism>
<evidence type="ECO:0000256" key="6">
    <source>
        <dbReference type="PROSITE-ProRule" id="PRU00221"/>
    </source>
</evidence>
<feature type="transmembrane region" description="Helical" evidence="7">
    <location>
        <begin position="1298"/>
        <end position="1316"/>
    </location>
</feature>
<feature type="transmembrane region" description="Helical" evidence="7">
    <location>
        <begin position="1437"/>
        <end position="1461"/>
    </location>
</feature>
<protein>
    <recommendedName>
        <fullName evidence="8">Ion transport domain-containing protein</fullName>
    </recommendedName>
</protein>
<dbReference type="Proteomes" id="UP000708148">
    <property type="component" value="Unassembled WGS sequence"/>
</dbReference>
<evidence type="ECO:0000256" key="5">
    <source>
        <dbReference type="ARBA" id="ARBA00023136"/>
    </source>
</evidence>
<dbReference type="SUPFAM" id="SSF82171">
    <property type="entry name" value="DPP6 N-terminal domain-like"/>
    <property type="match status" value="1"/>
</dbReference>
<keyword evidence="10" id="KW-1185">Reference proteome</keyword>
<dbReference type="PANTHER" id="PTHR10582:SF2">
    <property type="entry name" value="INACTIVE"/>
    <property type="match status" value="1"/>
</dbReference>
<evidence type="ECO:0000256" key="3">
    <source>
        <dbReference type="ARBA" id="ARBA00022737"/>
    </source>
</evidence>
<dbReference type="Gene3D" id="2.130.10.10">
    <property type="entry name" value="YVTN repeat-like/Quinoprotein amine dehydrogenase"/>
    <property type="match status" value="2"/>
</dbReference>
<comment type="caution">
    <text evidence="9">The sequence shown here is derived from an EMBL/GenBank/DDBJ whole genome shotgun (WGS) entry which is preliminary data.</text>
</comment>
<evidence type="ECO:0000313" key="10">
    <source>
        <dbReference type="Proteomes" id="UP000708148"/>
    </source>
</evidence>
<name>A0A8S1JCZ9_9CHLO</name>
<evidence type="ECO:0000256" key="2">
    <source>
        <dbReference type="ARBA" id="ARBA00022692"/>
    </source>
</evidence>
<dbReference type="GO" id="GO:0005886">
    <property type="term" value="C:plasma membrane"/>
    <property type="evidence" value="ECO:0007669"/>
    <property type="project" value="TreeGrafter"/>
</dbReference>
<dbReference type="SUPFAM" id="SSF50978">
    <property type="entry name" value="WD40 repeat-like"/>
    <property type="match status" value="1"/>
</dbReference>
<comment type="subcellular location">
    <subcellularLocation>
        <location evidence="1">Membrane</location>
        <topology evidence="1">Multi-pass membrane protein</topology>
    </subcellularLocation>
</comment>
<feature type="domain" description="Ion transport" evidence="8">
    <location>
        <begin position="1217"/>
        <end position="1466"/>
    </location>
</feature>
<keyword evidence="6" id="KW-0853">WD repeat</keyword>
<dbReference type="Pfam" id="PF00400">
    <property type="entry name" value="WD40"/>
    <property type="match status" value="1"/>
</dbReference>
<evidence type="ECO:0000259" key="8">
    <source>
        <dbReference type="Pfam" id="PF00520"/>
    </source>
</evidence>
<evidence type="ECO:0000256" key="1">
    <source>
        <dbReference type="ARBA" id="ARBA00004141"/>
    </source>
</evidence>
<evidence type="ECO:0000256" key="4">
    <source>
        <dbReference type="ARBA" id="ARBA00022989"/>
    </source>
</evidence>
<proteinExistence type="predicted"/>
<dbReference type="InterPro" id="IPR036322">
    <property type="entry name" value="WD40_repeat_dom_sf"/>
</dbReference>
<reference evidence="9" key="1">
    <citation type="submission" date="2020-12" db="EMBL/GenBank/DDBJ databases">
        <authorList>
            <person name="Iha C."/>
        </authorList>
    </citation>
    <scope>NUCLEOTIDE SEQUENCE</scope>
</reference>
<dbReference type="EMBL" id="CAJHUC010002411">
    <property type="protein sequence ID" value="CAD7703777.1"/>
    <property type="molecule type" value="Genomic_DNA"/>
</dbReference>
<dbReference type="SMART" id="SM00320">
    <property type="entry name" value="WD40"/>
    <property type="match status" value="3"/>
</dbReference>
<keyword evidence="4 7" id="KW-1133">Transmembrane helix</keyword>
<dbReference type="InterPro" id="IPR024862">
    <property type="entry name" value="TRPV"/>
</dbReference>
<feature type="transmembrane region" description="Helical" evidence="7">
    <location>
        <begin position="1328"/>
        <end position="1345"/>
    </location>
</feature>
<dbReference type="GO" id="GO:0098703">
    <property type="term" value="P:calcium ion import across plasma membrane"/>
    <property type="evidence" value="ECO:0007669"/>
    <property type="project" value="TreeGrafter"/>
</dbReference>
<dbReference type="OrthoDB" id="533508at2759"/>
<feature type="transmembrane region" description="Helical" evidence="7">
    <location>
        <begin position="1253"/>
        <end position="1271"/>
    </location>
</feature>
<keyword evidence="3" id="KW-0677">Repeat</keyword>
<dbReference type="Gene3D" id="1.10.287.70">
    <property type="match status" value="1"/>
</dbReference>
<evidence type="ECO:0000313" key="9">
    <source>
        <dbReference type="EMBL" id="CAD7703777.1"/>
    </source>
</evidence>
<dbReference type="PROSITE" id="PS50294">
    <property type="entry name" value="WD_REPEATS_REGION"/>
    <property type="match status" value="1"/>
</dbReference>
<dbReference type="Pfam" id="PF00520">
    <property type="entry name" value="Ion_trans"/>
    <property type="match status" value="1"/>
</dbReference>
<keyword evidence="5 7" id="KW-0472">Membrane</keyword>
<dbReference type="InterPro" id="IPR015943">
    <property type="entry name" value="WD40/YVTN_repeat-like_dom_sf"/>
</dbReference>
<feature type="repeat" description="WD" evidence="6">
    <location>
        <begin position="157"/>
        <end position="191"/>
    </location>
</feature>
<dbReference type="InterPro" id="IPR005821">
    <property type="entry name" value="Ion_trans_dom"/>
</dbReference>
<dbReference type="GO" id="GO:0005216">
    <property type="term" value="F:monoatomic ion channel activity"/>
    <property type="evidence" value="ECO:0007669"/>
    <property type="project" value="InterPro"/>
</dbReference>
<feature type="non-terminal residue" evidence="9">
    <location>
        <position position="1"/>
    </location>
</feature>
<dbReference type="InterPro" id="IPR001680">
    <property type="entry name" value="WD40_rpt"/>
</dbReference>